<dbReference type="InterPro" id="IPR048502">
    <property type="entry name" value="NamZ_N"/>
</dbReference>
<feature type="transmembrane region" description="Helical" evidence="2">
    <location>
        <begin position="956"/>
        <end position="974"/>
    </location>
</feature>
<evidence type="ECO:0000256" key="1">
    <source>
        <dbReference type="SAM" id="MobiDB-lite"/>
    </source>
</evidence>
<dbReference type="RefSeq" id="WP_272470212.1">
    <property type="nucleotide sequence ID" value="NZ_JAMRYU010000006.1"/>
</dbReference>
<dbReference type="InterPro" id="IPR013783">
    <property type="entry name" value="Ig-like_fold"/>
</dbReference>
<evidence type="ECO:0000256" key="3">
    <source>
        <dbReference type="SAM" id="SignalP"/>
    </source>
</evidence>
<dbReference type="InterPro" id="IPR008302">
    <property type="entry name" value="NamZ"/>
</dbReference>
<feature type="domain" description="Peptidoglycan beta-N-acetylmuramidase NamZ N-terminal" evidence="4">
    <location>
        <begin position="453"/>
        <end position="652"/>
    </location>
</feature>
<dbReference type="EMBL" id="JAMRYU010000006">
    <property type="protein sequence ID" value="MDC4239988.1"/>
    <property type="molecule type" value="Genomic_DNA"/>
</dbReference>
<feature type="compositionally biased region" description="Polar residues" evidence="1">
    <location>
        <begin position="882"/>
        <end position="894"/>
    </location>
</feature>
<evidence type="ECO:0000313" key="7">
    <source>
        <dbReference type="EMBL" id="MDC4239988.1"/>
    </source>
</evidence>
<evidence type="ECO:0000259" key="5">
    <source>
        <dbReference type="Pfam" id="PF16403"/>
    </source>
</evidence>
<feature type="signal peptide" evidence="3">
    <location>
        <begin position="1"/>
        <end position="25"/>
    </location>
</feature>
<gene>
    <name evidence="7" type="ORF">NE398_07410</name>
</gene>
<organism evidence="7 8">
    <name type="scientific">Clostridium tertium</name>
    <dbReference type="NCBI Taxonomy" id="1559"/>
    <lineage>
        <taxon>Bacteria</taxon>
        <taxon>Bacillati</taxon>
        <taxon>Bacillota</taxon>
        <taxon>Clostridia</taxon>
        <taxon>Eubacteriales</taxon>
        <taxon>Clostridiaceae</taxon>
        <taxon>Clostridium</taxon>
    </lineage>
</organism>
<evidence type="ECO:0000259" key="6">
    <source>
        <dbReference type="Pfam" id="PF20732"/>
    </source>
</evidence>
<dbReference type="PANTHER" id="PTHR42915">
    <property type="entry name" value="HYPOTHETICAL 460 KDA PROTEIN IN FEUA-SIGW INTERGENIC REGION [PRECURSOR]"/>
    <property type="match status" value="1"/>
</dbReference>
<dbReference type="AlphaFoldDB" id="A0A9X3XIS4"/>
<feature type="domain" description="Peptidoglycan beta-N-acetylmuramidase NamZ C-terminal" evidence="6">
    <location>
        <begin position="261"/>
        <end position="421"/>
    </location>
</feature>
<feature type="domain" description="Pesticidal crystal protein Cry22Aa Ig-like" evidence="5">
    <location>
        <begin position="830"/>
        <end position="898"/>
    </location>
</feature>
<evidence type="ECO:0000259" key="4">
    <source>
        <dbReference type="Pfam" id="PF07075"/>
    </source>
</evidence>
<feature type="compositionally biased region" description="Basic and acidic residues" evidence="1">
    <location>
        <begin position="898"/>
        <end position="925"/>
    </location>
</feature>
<feature type="region of interest" description="Disordered" evidence="1">
    <location>
        <begin position="882"/>
        <end position="951"/>
    </location>
</feature>
<dbReference type="Pfam" id="PF16403">
    <property type="entry name" value="Bact_surface_Ig-like"/>
    <property type="match status" value="1"/>
</dbReference>
<dbReference type="Pfam" id="PF07075">
    <property type="entry name" value="NamZ_N"/>
    <property type="match status" value="2"/>
</dbReference>
<dbReference type="PANTHER" id="PTHR42915:SF1">
    <property type="entry name" value="PEPTIDOGLYCAN BETA-N-ACETYLMURAMIDASE NAMZ"/>
    <property type="match status" value="1"/>
</dbReference>
<dbReference type="GO" id="GO:0033922">
    <property type="term" value="F:peptidoglycan beta-N-acetylmuramidase activity"/>
    <property type="evidence" value="ECO:0007669"/>
    <property type="project" value="InterPro"/>
</dbReference>
<feature type="domain" description="Peptidoglycan beta-N-acetylmuramidase NamZ N-terminal" evidence="4">
    <location>
        <begin position="58"/>
        <end position="257"/>
    </location>
</feature>
<name>A0A9X3XIS4_9CLOT</name>
<keyword evidence="2" id="KW-1133">Transmembrane helix</keyword>
<feature type="chain" id="PRO_5040956185" evidence="3">
    <location>
        <begin position="26"/>
        <end position="985"/>
    </location>
</feature>
<dbReference type="Proteomes" id="UP001141183">
    <property type="component" value="Unassembled WGS sequence"/>
</dbReference>
<accession>A0A9X3XIS4</accession>
<feature type="domain" description="Peptidoglycan beta-N-acetylmuramidase NamZ C-terminal" evidence="6">
    <location>
        <begin position="656"/>
        <end position="816"/>
    </location>
</feature>
<keyword evidence="2" id="KW-0472">Membrane</keyword>
<dbReference type="InterPro" id="IPR048503">
    <property type="entry name" value="NamZ_C"/>
</dbReference>
<evidence type="ECO:0000313" key="8">
    <source>
        <dbReference type="Proteomes" id="UP001141183"/>
    </source>
</evidence>
<sequence length="985" mass="109282">MNLKLKRKLGIITCGFLISSILFQAKEIKTVNASSTGQVKLGIDNLDKNLSIFEGKRVGLITNPSGMDSNFKSSIDVLYEKTNLTTLFAAEHGIRGNAQAGDNVGNEVDEVTGLPVHSLYGSTKKPTPEMLENVDIVAYDMQDVGARFYTYINTLAYAMEACAENNKTFVVFDRPNPIGGEVQGNLLNPDFSSFVGMYPIVQRYGMTVGEYAKFINEEFNINCKLEVVEMEGWTRDMYYDETGLNTWVMPSPNMPTLTTSIVYTGTCVFEGTNVSEGRGTTRPFELIGAPWIEPMDLSNKLNSLGLPGVKFRAASFTPTFSKYSASDTANYPTGKNQVCGGVQVYVTDRDNFNAVKTGYAMLYTIRDMYPDKFQYLSTNFIDKLTGNSYVREGKYTLEELFAIVDKESNEFKAKTEKYYIYQESNSGGENVSNIKLGIDNIEESLDIFKDKKVGLITNPSGMDSNFKSSIDVLYEKTNLTTLFAAEHGIRGYAQAGDSVGNEVDNITGLPVHSLYGSTKKPTPEMLENVDIVAYDMQDVGARFYTYINTLAYAMEACAENNKTFVVFDRPNPISSEVQGNILDPEFSSFVGMYPIVQRYGLTVGEYAQYINDKFNINCDLKVVKMSGWSQEMYYDETGLDTWVMPSPNMPTLDTAIVYTATCVFEGTNLSEGRGTTRPFELIGAPWINPINLANELNSLGLPGVKFRAASFTPQISKYSASDTANYPTGKNQVCGGVQVYVTDRDSFNSVKTGYAMLYTVRDMYQDKFQYLSTNFIDKLTGNSYVREGKYTLEELFAIVDKESSEFKSDIEKYRIYVPASTINNVPVITANDKTLKLNENFDPLKDVTAYDEEDGDLTSYIKVVENTVDTSKAGEYVVNYSVSDSNGASTSKKINVTVKEDNSTPKPDDNNNKPEEPSKPDDNNKPGESPKPNDNNIKPNNNSGSLPQTGSTVNSSLLLIVISLFMIYMGKGFLGDKSKKAVDKK</sequence>
<proteinExistence type="predicted"/>
<protein>
    <submittedName>
        <fullName evidence="7">DUF1343 domain-containing protein</fullName>
    </submittedName>
</protein>
<feature type="compositionally biased region" description="Low complexity" evidence="1">
    <location>
        <begin position="930"/>
        <end position="942"/>
    </location>
</feature>
<comment type="caution">
    <text evidence="7">The sequence shown here is derived from an EMBL/GenBank/DDBJ whole genome shotgun (WGS) entry which is preliminary data.</text>
</comment>
<keyword evidence="3" id="KW-0732">Signal</keyword>
<keyword evidence="2" id="KW-0812">Transmembrane</keyword>
<evidence type="ECO:0000256" key="2">
    <source>
        <dbReference type="SAM" id="Phobius"/>
    </source>
</evidence>
<dbReference type="Gene3D" id="3.40.50.12170">
    <property type="entry name" value="Uncharacterised protein PF07075, DUF1343"/>
    <property type="match status" value="2"/>
</dbReference>
<dbReference type="InterPro" id="IPR032179">
    <property type="entry name" value="Cry22Aa_Ig-like"/>
</dbReference>
<dbReference type="Pfam" id="PF20732">
    <property type="entry name" value="NamZ_C"/>
    <property type="match status" value="2"/>
</dbReference>
<keyword evidence="8" id="KW-1185">Reference proteome</keyword>
<dbReference type="Gene3D" id="2.60.40.10">
    <property type="entry name" value="Immunoglobulins"/>
    <property type="match status" value="1"/>
</dbReference>
<dbReference type="Gene3D" id="3.90.1150.140">
    <property type="match status" value="2"/>
</dbReference>
<reference evidence="7" key="1">
    <citation type="submission" date="2022-05" db="EMBL/GenBank/DDBJ databases">
        <title>Draft genome sequence of Clostridium tertium strain CP3 isolated from Peru.</title>
        <authorList>
            <person name="Hurtado R."/>
            <person name="Lima L."/>
            <person name="Sousa T."/>
            <person name="Jaiswal A.K."/>
            <person name="Tiwari S."/>
            <person name="Maturrano L."/>
            <person name="Brenig B."/>
            <person name="Azevedo V."/>
        </authorList>
    </citation>
    <scope>NUCLEOTIDE SEQUENCE</scope>
    <source>
        <strain evidence="7">CP3</strain>
    </source>
</reference>